<evidence type="ECO:0000256" key="9">
    <source>
        <dbReference type="SAM" id="Phobius"/>
    </source>
</evidence>
<comment type="subcellular location">
    <subcellularLocation>
        <location evidence="2">Membrane</location>
        <topology evidence="2">Multi-pass membrane protein</topology>
    </subcellularLocation>
</comment>
<keyword evidence="8 9" id="KW-0472">Membrane</keyword>
<feature type="transmembrane region" description="Helical" evidence="9">
    <location>
        <begin position="176"/>
        <end position="197"/>
    </location>
</feature>
<evidence type="ECO:0000256" key="5">
    <source>
        <dbReference type="ARBA" id="ARBA00022592"/>
    </source>
</evidence>
<evidence type="ECO:0008006" key="12">
    <source>
        <dbReference type="Google" id="ProtNLM"/>
    </source>
</evidence>
<dbReference type="Pfam" id="PF01384">
    <property type="entry name" value="PHO4"/>
    <property type="match status" value="2"/>
</dbReference>
<name>A0A133UF73_9EURY</name>
<evidence type="ECO:0000256" key="2">
    <source>
        <dbReference type="ARBA" id="ARBA00004141"/>
    </source>
</evidence>
<evidence type="ECO:0000313" key="10">
    <source>
        <dbReference type="EMBL" id="KXA92868.1"/>
    </source>
</evidence>
<dbReference type="PATRIC" id="fig|1698263.3.peg.581"/>
<evidence type="ECO:0000256" key="3">
    <source>
        <dbReference type="ARBA" id="ARBA00009916"/>
    </source>
</evidence>
<organism evidence="10 11">
    <name type="scientific">candidate division MSBL1 archaeon SCGC-AAA259E17</name>
    <dbReference type="NCBI Taxonomy" id="1698263"/>
    <lineage>
        <taxon>Archaea</taxon>
        <taxon>Methanobacteriati</taxon>
        <taxon>Methanobacteriota</taxon>
        <taxon>candidate division MSBL1</taxon>
    </lineage>
</organism>
<dbReference type="GO" id="GO:0016020">
    <property type="term" value="C:membrane"/>
    <property type="evidence" value="ECO:0007669"/>
    <property type="project" value="UniProtKB-SubCell"/>
</dbReference>
<accession>A0A133UF73</accession>
<feature type="transmembrane region" description="Helical" evidence="9">
    <location>
        <begin position="308"/>
        <end position="331"/>
    </location>
</feature>
<comment type="caution">
    <text evidence="10">The sequence shown here is derived from an EMBL/GenBank/DDBJ whole genome shotgun (WGS) entry which is preliminary data.</text>
</comment>
<feature type="transmembrane region" description="Helical" evidence="9">
    <location>
        <begin position="249"/>
        <end position="271"/>
    </location>
</feature>
<evidence type="ECO:0000256" key="1">
    <source>
        <dbReference type="ARBA" id="ARBA00001981"/>
    </source>
</evidence>
<feature type="transmembrane region" description="Helical" evidence="9">
    <location>
        <begin position="217"/>
        <end position="237"/>
    </location>
</feature>
<keyword evidence="7 9" id="KW-1133">Transmembrane helix</keyword>
<dbReference type="PANTHER" id="PTHR11101">
    <property type="entry name" value="PHOSPHATE TRANSPORTER"/>
    <property type="match status" value="1"/>
</dbReference>
<dbReference type="Proteomes" id="UP000070373">
    <property type="component" value="Unassembled WGS sequence"/>
</dbReference>
<keyword evidence="6 9" id="KW-0812">Transmembrane</keyword>
<evidence type="ECO:0000256" key="7">
    <source>
        <dbReference type="ARBA" id="ARBA00022989"/>
    </source>
</evidence>
<comment type="similarity">
    <text evidence="3">Belongs to the inorganic phosphate transporter (PiT) (TC 2.A.20) family.</text>
</comment>
<reference evidence="10 11" key="1">
    <citation type="journal article" date="2016" name="Sci. Rep.">
        <title>Metabolic traits of an uncultured archaeal lineage -MSBL1- from brine pools of the Red Sea.</title>
        <authorList>
            <person name="Mwirichia R."/>
            <person name="Alam I."/>
            <person name="Rashid M."/>
            <person name="Vinu M."/>
            <person name="Ba-Alawi W."/>
            <person name="Anthony Kamau A."/>
            <person name="Kamanda Ngugi D."/>
            <person name="Goker M."/>
            <person name="Klenk H.P."/>
            <person name="Bajic V."/>
            <person name="Stingl U."/>
        </authorList>
    </citation>
    <scope>NUCLEOTIDE SEQUENCE [LARGE SCALE GENOMIC DNA]</scope>
    <source>
        <strain evidence="10">SCGC-AAA259E17</strain>
    </source>
</reference>
<evidence type="ECO:0000313" key="11">
    <source>
        <dbReference type="Proteomes" id="UP000070373"/>
    </source>
</evidence>
<dbReference type="AlphaFoldDB" id="A0A133UF73"/>
<proteinExistence type="inferred from homology"/>
<feature type="transmembrane region" description="Helical" evidence="9">
    <location>
        <begin position="73"/>
        <end position="91"/>
    </location>
</feature>
<feature type="transmembrane region" description="Helical" evidence="9">
    <location>
        <begin position="98"/>
        <end position="120"/>
    </location>
</feature>
<evidence type="ECO:0000256" key="8">
    <source>
        <dbReference type="ARBA" id="ARBA00023136"/>
    </source>
</evidence>
<sequence>MALGIGFYVAWNIGSNDAANAMGVPVGGRVISFRRAVLVMVPFVLLGAVLEGWKVMETVGSGILVGEGGNPLNLVPEIAIIALLAAGIWVTTATTFRLPVSTSQAIVGSVIGAGLLLSFVDLEEVSSISIEFGVLRGIGVAWILTPAFSAIFSYLIYHLVGPALDRIGGAATLDRVLMVLVVSTGAFAAYSLGANNVGNATALIYAVTGGATGGSLWSPQIIGLFGGIALAVGVLTYSQRVMETVGTGITSLDAMTAFSAQFGAAFTVWFFTQFGLPVSTSQAIVGGVAGAGLVKGTAAVSKGKLGKIGVAWVLTPTISACLTFVLGWLVLGI</sequence>
<feature type="transmembrane region" description="Helical" evidence="9">
    <location>
        <begin position="140"/>
        <end position="164"/>
    </location>
</feature>
<dbReference type="EMBL" id="LHXN01000026">
    <property type="protein sequence ID" value="KXA92868.1"/>
    <property type="molecule type" value="Genomic_DNA"/>
</dbReference>
<evidence type="ECO:0000256" key="6">
    <source>
        <dbReference type="ARBA" id="ARBA00022692"/>
    </source>
</evidence>
<comment type="function">
    <text evidence="1">Potential transporter for phosphate.</text>
</comment>
<feature type="transmembrane region" description="Helical" evidence="9">
    <location>
        <begin position="36"/>
        <end position="53"/>
    </location>
</feature>
<dbReference type="PANTHER" id="PTHR11101:SF80">
    <property type="entry name" value="PHOSPHATE TRANSPORTER"/>
    <property type="match status" value="1"/>
</dbReference>
<evidence type="ECO:0000256" key="4">
    <source>
        <dbReference type="ARBA" id="ARBA00022448"/>
    </source>
</evidence>
<keyword evidence="4" id="KW-0813">Transport</keyword>
<protein>
    <recommendedName>
        <fullName evidence="12">Phosphate permease</fullName>
    </recommendedName>
</protein>
<dbReference type="InterPro" id="IPR001204">
    <property type="entry name" value="Phos_transporter"/>
</dbReference>
<gene>
    <name evidence="10" type="ORF">AKJ64_02020</name>
</gene>
<keyword evidence="11" id="KW-1185">Reference proteome</keyword>
<dbReference type="GO" id="GO:0005315">
    <property type="term" value="F:phosphate transmembrane transporter activity"/>
    <property type="evidence" value="ECO:0007669"/>
    <property type="project" value="InterPro"/>
</dbReference>
<keyword evidence="5" id="KW-0592">Phosphate transport</keyword>
<dbReference type="GO" id="GO:0035435">
    <property type="term" value="P:phosphate ion transmembrane transport"/>
    <property type="evidence" value="ECO:0007669"/>
    <property type="project" value="TreeGrafter"/>
</dbReference>